<gene>
    <name evidence="6" type="ORF">AWC23_04165</name>
</gene>
<evidence type="ECO:0000313" key="7">
    <source>
        <dbReference type="Proteomes" id="UP000193387"/>
    </source>
</evidence>
<evidence type="ECO:0000256" key="3">
    <source>
        <dbReference type="ARBA" id="ARBA00023163"/>
    </source>
</evidence>
<dbReference type="SUPFAM" id="SSF48498">
    <property type="entry name" value="Tetracyclin repressor-like, C-terminal domain"/>
    <property type="match status" value="1"/>
</dbReference>
<feature type="DNA-binding region" description="H-T-H motif" evidence="4">
    <location>
        <begin position="40"/>
        <end position="59"/>
    </location>
</feature>
<dbReference type="PRINTS" id="PR00455">
    <property type="entry name" value="HTHTETR"/>
</dbReference>
<evidence type="ECO:0000256" key="2">
    <source>
        <dbReference type="ARBA" id="ARBA00023125"/>
    </source>
</evidence>
<dbReference type="PROSITE" id="PS50977">
    <property type="entry name" value="HTH_TETR_2"/>
    <property type="match status" value="2"/>
</dbReference>
<dbReference type="GO" id="GO:0000976">
    <property type="term" value="F:transcription cis-regulatory region binding"/>
    <property type="evidence" value="ECO:0007669"/>
    <property type="project" value="TreeGrafter"/>
</dbReference>
<reference evidence="6 7" key="1">
    <citation type="submission" date="2016-01" db="EMBL/GenBank/DDBJ databases">
        <title>The new phylogeny of the genus Mycobacterium.</title>
        <authorList>
            <person name="Tarcisio F."/>
            <person name="Conor M."/>
            <person name="Antonella G."/>
            <person name="Elisabetta G."/>
            <person name="Giulia F.S."/>
            <person name="Sara T."/>
            <person name="Anna F."/>
            <person name="Clotilde B."/>
            <person name="Roberto B."/>
            <person name="Veronica D.S."/>
            <person name="Fabio R."/>
            <person name="Monica P."/>
            <person name="Olivier J."/>
            <person name="Enrico T."/>
            <person name="Nicola S."/>
        </authorList>
    </citation>
    <scope>NUCLEOTIDE SEQUENCE [LARGE SCALE GENOMIC DNA]</scope>
    <source>
        <strain evidence="6 7">DSM 44616</strain>
    </source>
</reference>
<evidence type="ECO:0000313" key="6">
    <source>
        <dbReference type="EMBL" id="ORW74761.1"/>
    </source>
</evidence>
<sequence length="428" mass="46397">MAKADSLPKGRPPAEDAGTRRTEILQTAAALIASSGLRTSLQEIADAAGILPGSLYHHFESKEAILIELIHRYQEDLDRIGQAAQAKLDEPDSRPVSEQIVELGQSIADCAVRHGAALQMSFYEGPSADPELMKLTRQEPTAIQEAMLQTLRAGRWSGYIKPDIDLPTLADRICQTMLQVGLAVMRGNSPADQVAGLLCRIILQGLASRSPTDSELDRSKALRAANDVIATWADDSDADPGDKAAHVLAVARAEFGRRGYEVTTIRDIAAAAGLGTGTVYRVIGSKDELLASIMESFGRKVEAGWVAVLRSEATPVEKLDALSWVNVNALDRFSDEFRIQLAWMRQSPPNTPNPGWLYTTRLRQMKALLSEGIRSGEIGIDAPSTTMLARCLIGLQWIPENILRATGKRAALVHARDTVLRGVAVHGN</sequence>
<dbReference type="Pfam" id="PF00440">
    <property type="entry name" value="TetR_N"/>
    <property type="match status" value="2"/>
</dbReference>
<evidence type="ECO:0000256" key="1">
    <source>
        <dbReference type="ARBA" id="ARBA00023015"/>
    </source>
</evidence>
<dbReference type="EMBL" id="LQPR01000006">
    <property type="protein sequence ID" value="ORW74761.1"/>
    <property type="molecule type" value="Genomic_DNA"/>
</dbReference>
<organism evidence="6 7">
    <name type="scientific">Mycobacterium saskatchewanense</name>
    <dbReference type="NCBI Taxonomy" id="220927"/>
    <lineage>
        <taxon>Bacteria</taxon>
        <taxon>Bacillati</taxon>
        <taxon>Actinomycetota</taxon>
        <taxon>Actinomycetes</taxon>
        <taxon>Mycobacteriales</taxon>
        <taxon>Mycobacteriaceae</taxon>
        <taxon>Mycobacterium</taxon>
        <taxon>Mycobacterium simiae complex</taxon>
    </lineage>
</organism>
<dbReference type="AlphaFoldDB" id="A0AAJ3NUR7"/>
<feature type="DNA-binding region" description="H-T-H motif" evidence="4">
    <location>
        <begin position="264"/>
        <end position="283"/>
    </location>
</feature>
<feature type="domain" description="HTH tetR-type" evidence="5">
    <location>
        <begin position="241"/>
        <end position="301"/>
    </location>
</feature>
<accession>A0AAJ3NUR7</accession>
<keyword evidence="7" id="KW-1185">Reference proteome</keyword>
<dbReference type="Gene3D" id="1.10.357.10">
    <property type="entry name" value="Tetracycline Repressor, domain 2"/>
    <property type="match status" value="2"/>
</dbReference>
<dbReference type="InterPro" id="IPR036271">
    <property type="entry name" value="Tet_transcr_reg_TetR-rel_C_sf"/>
</dbReference>
<dbReference type="PANTHER" id="PTHR30055">
    <property type="entry name" value="HTH-TYPE TRANSCRIPTIONAL REGULATOR RUTR"/>
    <property type="match status" value="1"/>
</dbReference>
<comment type="caution">
    <text evidence="6">The sequence shown here is derived from an EMBL/GenBank/DDBJ whole genome shotgun (WGS) entry which is preliminary data.</text>
</comment>
<dbReference type="GO" id="GO:0003700">
    <property type="term" value="F:DNA-binding transcription factor activity"/>
    <property type="evidence" value="ECO:0007669"/>
    <property type="project" value="TreeGrafter"/>
</dbReference>
<keyword evidence="1" id="KW-0805">Transcription regulation</keyword>
<dbReference type="Proteomes" id="UP000193387">
    <property type="component" value="Unassembled WGS sequence"/>
</dbReference>
<dbReference type="SUPFAM" id="SSF46689">
    <property type="entry name" value="Homeodomain-like"/>
    <property type="match status" value="2"/>
</dbReference>
<dbReference type="InterPro" id="IPR009057">
    <property type="entry name" value="Homeodomain-like_sf"/>
</dbReference>
<dbReference type="RefSeq" id="WP_085253931.1">
    <property type="nucleotide sequence ID" value="NZ_AP022573.1"/>
</dbReference>
<keyword evidence="3" id="KW-0804">Transcription</keyword>
<proteinExistence type="predicted"/>
<name>A0AAJ3NUR7_9MYCO</name>
<dbReference type="InterPro" id="IPR050109">
    <property type="entry name" value="HTH-type_TetR-like_transc_reg"/>
</dbReference>
<evidence type="ECO:0000259" key="5">
    <source>
        <dbReference type="PROSITE" id="PS50977"/>
    </source>
</evidence>
<evidence type="ECO:0000256" key="4">
    <source>
        <dbReference type="PROSITE-ProRule" id="PRU00335"/>
    </source>
</evidence>
<dbReference type="PANTHER" id="PTHR30055:SF234">
    <property type="entry name" value="HTH-TYPE TRANSCRIPTIONAL REGULATOR BETI"/>
    <property type="match status" value="1"/>
</dbReference>
<protein>
    <submittedName>
        <fullName evidence="6">TetR family transcriptional regulator</fullName>
    </submittedName>
</protein>
<keyword evidence="2 4" id="KW-0238">DNA-binding</keyword>
<dbReference type="InterPro" id="IPR001647">
    <property type="entry name" value="HTH_TetR"/>
</dbReference>
<feature type="domain" description="HTH tetR-type" evidence="5">
    <location>
        <begin position="18"/>
        <end position="77"/>
    </location>
</feature>
<dbReference type="Gene3D" id="1.10.10.60">
    <property type="entry name" value="Homeodomain-like"/>
    <property type="match status" value="2"/>
</dbReference>